<accession>A0A9P0CMZ6</accession>
<dbReference type="Pfam" id="PF00166">
    <property type="entry name" value="Cpn10"/>
    <property type="match status" value="1"/>
</dbReference>
<comment type="similarity">
    <text evidence="1 8">Belongs to the GroES chaperonin family.</text>
</comment>
<evidence type="ECO:0000256" key="8">
    <source>
        <dbReference type="RuleBase" id="RU003479"/>
    </source>
</evidence>
<evidence type="ECO:0000256" key="5">
    <source>
        <dbReference type="ARBA" id="ARBA00031971"/>
    </source>
</evidence>
<dbReference type="OrthoDB" id="184876at2759"/>
<protein>
    <recommendedName>
        <fullName evidence="2">10 kDa heat shock protein, mitochondrial</fullName>
    </recommendedName>
    <alternativeName>
        <fullName evidence="4">10 kDa chaperonin</fullName>
    </alternativeName>
    <alternativeName>
        <fullName evidence="6">20 kDa chaperonin, chloroplastic</fullName>
    </alternativeName>
    <alternativeName>
        <fullName evidence="5">Chaperonin 10</fullName>
    </alternativeName>
    <alternativeName>
        <fullName evidence="7">Protein Cpn21</fullName>
    </alternativeName>
</protein>
<evidence type="ECO:0000256" key="1">
    <source>
        <dbReference type="ARBA" id="ARBA00006975"/>
    </source>
</evidence>
<dbReference type="InterPro" id="IPR018369">
    <property type="entry name" value="Chaprnonin_Cpn10_CS"/>
</dbReference>
<organism evidence="9 10">
    <name type="scientific">Psylliodes chrysocephalus</name>
    <dbReference type="NCBI Taxonomy" id="3402493"/>
    <lineage>
        <taxon>Eukaryota</taxon>
        <taxon>Metazoa</taxon>
        <taxon>Ecdysozoa</taxon>
        <taxon>Arthropoda</taxon>
        <taxon>Hexapoda</taxon>
        <taxon>Insecta</taxon>
        <taxon>Pterygota</taxon>
        <taxon>Neoptera</taxon>
        <taxon>Endopterygota</taxon>
        <taxon>Coleoptera</taxon>
        <taxon>Polyphaga</taxon>
        <taxon>Cucujiformia</taxon>
        <taxon>Chrysomeloidea</taxon>
        <taxon>Chrysomelidae</taxon>
        <taxon>Galerucinae</taxon>
        <taxon>Alticini</taxon>
        <taxon>Psylliodes</taxon>
    </lineage>
</organism>
<dbReference type="Gene3D" id="2.30.33.40">
    <property type="entry name" value="GroES chaperonin"/>
    <property type="match status" value="1"/>
</dbReference>
<dbReference type="PANTHER" id="PTHR10772:SF0">
    <property type="entry name" value="10 KDA HEAT SHOCK PROTEIN, MITOCHONDRIAL"/>
    <property type="match status" value="1"/>
</dbReference>
<evidence type="ECO:0000256" key="4">
    <source>
        <dbReference type="ARBA" id="ARBA00029976"/>
    </source>
</evidence>
<dbReference type="PRINTS" id="PR00297">
    <property type="entry name" value="CHAPERONIN10"/>
</dbReference>
<dbReference type="GO" id="GO:0051082">
    <property type="term" value="F:unfolded protein binding"/>
    <property type="evidence" value="ECO:0007669"/>
    <property type="project" value="TreeGrafter"/>
</dbReference>
<evidence type="ECO:0000256" key="3">
    <source>
        <dbReference type="ARBA" id="ARBA00023186"/>
    </source>
</evidence>
<dbReference type="InterPro" id="IPR037124">
    <property type="entry name" value="Chaperonin_GroES_sf"/>
</dbReference>
<evidence type="ECO:0000313" key="10">
    <source>
        <dbReference type="Proteomes" id="UP001153636"/>
    </source>
</evidence>
<dbReference type="GO" id="GO:0005524">
    <property type="term" value="F:ATP binding"/>
    <property type="evidence" value="ECO:0007669"/>
    <property type="project" value="InterPro"/>
</dbReference>
<sequence length="109" mass="11953">MAAVSPKLKSLTWKLLPLMNRVLIKKAEPVKQTIGGIVIPEDTEQTYQRGTVIAVGPGKTNKKGELIPVDVKPGDEVILVDFGGTKIDLENEGTFHLYQDTEILAKLQN</sequence>
<reference evidence="9" key="1">
    <citation type="submission" date="2022-01" db="EMBL/GenBank/DDBJ databases">
        <authorList>
            <person name="King R."/>
        </authorList>
    </citation>
    <scope>NUCLEOTIDE SEQUENCE</scope>
</reference>
<name>A0A9P0CMZ6_9CUCU</name>
<dbReference type="GO" id="GO:0046872">
    <property type="term" value="F:metal ion binding"/>
    <property type="evidence" value="ECO:0007669"/>
    <property type="project" value="TreeGrafter"/>
</dbReference>
<dbReference type="PANTHER" id="PTHR10772">
    <property type="entry name" value="10 KDA HEAT SHOCK PROTEIN"/>
    <property type="match status" value="1"/>
</dbReference>
<dbReference type="CDD" id="cd00320">
    <property type="entry name" value="cpn10"/>
    <property type="match status" value="1"/>
</dbReference>
<dbReference type="Proteomes" id="UP001153636">
    <property type="component" value="Chromosome 11"/>
</dbReference>
<dbReference type="EMBL" id="OV651823">
    <property type="protein sequence ID" value="CAH1101066.1"/>
    <property type="molecule type" value="Genomic_DNA"/>
</dbReference>
<dbReference type="FunFam" id="2.30.33.40:FF:000001">
    <property type="entry name" value="10 kDa chaperonin"/>
    <property type="match status" value="1"/>
</dbReference>
<evidence type="ECO:0000256" key="2">
    <source>
        <dbReference type="ARBA" id="ARBA00018842"/>
    </source>
</evidence>
<dbReference type="InterPro" id="IPR020818">
    <property type="entry name" value="Chaperonin_GroES"/>
</dbReference>
<keyword evidence="10" id="KW-1185">Reference proteome</keyword>
<dbReference type="SUPFAM" id="SSF50129">
    <property type="entry name" value="GroES-like"/>
    <property type="match status" value="1"/>
</dbReference>
<gene>
    <name evidence="9" type="ORF">PSYICH_LOCUS2391</name>
</gene>
<evidence type="ECO:0000256" key="6">
    <source>
        <dbReference type="ARBA" id="ARBA00073031"/>
    </source>
</evidence>
<evidence type="ECO:0000256" key="7">
    <source>
        <dbReference type="ARBA" id="ARBA00079398"/>
    </source>
</evidence>
<dbReference type="SMART" id="SM00883">
    <property type="entry name" value="Cpn10"/>
    <property type="match status" value="1"/>
</dbReference>
<dbReference type="GO" id="GO:0044183">
    <property type="term" value="F:protein folding chaperone"/>
    <property type="evidence" value="ECO:0007669"/>
    <property type="project" value="InterPro"/>
</dbReference>
<dbReference type="GO" id="GO:0051087">
    <property type="term" value="F:protein-folding chaperone binding"/>
    <property type="evidence" value="ECO:0007669"/>
    <property type="project" value="TreeGrafter"/>
</dbReference>
<keyword evidence="3 8" id="KW-0143">Chaperone</keyword>
<evidence type="ECO:0000313" key="9">
    <source>
        <dbReference type="EMBL" id="CAH1101066.1"/>
    </source>
</evidence>
<dbReference type="PROSITE" id="PS00681">
    <property type="entry name" value="CHAPERONINS_CPN10"/>
    <property type="match status" value="1"/>
</dbReference>
<dbReference type="GO" id="GO:0005759">
    <property type="term" value="C:mitochondrial matrix"/>
    <property type="evidence" value="ECO:0007669"/>
    <property type="project" value="TreeGrafter"/>
</dbReference>
<dbReference type="InterPro" id="IPR011032">
    <property type="entry name" value="GroES-like_sf"/>
</dbReference>
<dbReference type="AlphaFoldDB" id="A0A9P0CMZ6"/>
<proteinExistence type="inferred from homology"/>